<reference evidence="1 2" key="1">
    <citation type="journal article" date="2019" name="Extremophiles">
        <title>Biogeography of thermophiles and predominance of Thermus scotoductus in domestic water heaters.</title>
        <authorList>
            <person name="Wilpiszeski R.L."/>
            <person name="Zhang Z."/>
            <person name="House C.H."/>
        </authorList>
    </citation>
    <scope>NUCLEOTIDE SEQUENCE [LARGE SCALE GENOMIC DNA]</scope>
    <source>
        <strain evidence="1 2">12_S12</strain>
    </source>
</reference>
<evidence type="ECO:0000313" key="1">
    <source>
        <dbReference type="EMBL" id="RTI10099.1"/>
    </source>
</evidence>
<accession>A0ABY0AL39</accession>
<keyword evidence="2" id="KW-1185">Reference proteome</keyword>
<sequence>MTPKELKQILQALVEHGVSELTLESTGARRIGGRAWGVMGTPRAKELTDRAHYTALVPGQNNAPYTSLRAPTTSEPHSCSIWLRYIVVEVTPRAITLVIVGH</sequence>
<dbReference type="EMBL" id="PEML01000011">
    <property type="protein sequence ID" value="RTI10099.1"/>
    <property type="molecule type" value="Genomic_DNA"/>
</dbReference>
<evidence type="ECO:0000313" key="2">
    <source>
        <dbReference type="Proteomes" id="UP000287962"/>
    </source>
</evidence>
<proteinExistence type="predicted"/>
<protein>
    <submittedName>
        <fullName evidence="1">Uncharacterized protein</fullName>
    </submittedName>
</protein>
<gene>
    <name evidence="1" type="ORF">CSW25_00470</name>
</gene>
<dbReference type="Proteomes" id="UP000287962">
    <property type="component" value="Unassembled WGS sequence"/>
</dbReference>
<organism evidence="1 2">
    <name type="scientific">Thermus scotoductus</name>
    <dbReference type="NCBI Taxonomy" id="37636"/>
    <lineage>
        <taxon>Bacteria</taxon>
        <taxon>Thermotogati</taxon>
        <taxon>Deinococcota</taxon>
        <taxon>Deinococci</taxon>
        <taxon>Thermales</taxon>
        <taxon>Thermaceae</taxon>
        <taxon>Thermus</taxon>
    </lineage>
</organism>
<name>A0ABY0AL39_THESC</name>
<comment type="caution">
    <text evidence="1">The sequence shown here is derived from an EMBL/GenBank/DDBJ whole genome shotgun (WGS) entry which is preliminary data.</text>
</comment>